<organism evidence="3 4">
    <name type="scientific">Echria macrotheca</name>
    <dbReference type="NCBI Taxonomy" id="438768"/>
    <lineage>
        <taxon>Eukaryota</taxon>
        <taxon>Fungi</taxon>
        <taxon>Dikarya</taxon>
        <taxon>Ascomycota</taxon>
        <taxon>Pezizomycotina</taxon>
        <taxon>Sordariomycetes</taxon>
        <taxon>Sordariomycetidae</taxon>
        <taxon>Sordariales</taxon>
        <taxon>Schizotheciaceae</taxon>
        <taxon>Echria</taxon>
    </lineage>
</organism>
<keyword evidence="1" id="KW-0175">Coiled coil</keyword>
<feature type="compositionally biased region" description="Polar residues" evidence="2">
    <location>
        <begin position="753"/>
        <end position="762"/>
    </location>
</feature>
<protein>
    <submittedName>
        <fullName evidence="3">Uncharacterized protein</fullName>
    </submittedName>
</protein>
<feature type="compositionally biased region" description="Acidic residues" evidence="2">
    <location>
        <begin position="687"/>
        <end position="698"/>
    </location>
</feature>
<evidence type="ECO:0000313" key="3">
    <source>
        <dbReference type="EMBL" id="KAK1758220.1"/>
    </source>
</evidence>
<comment type="caution">
    <text evidence="3">The sequence shown here is derived from an EMBL/GenBank/DDBJ whole genome shotgun (WGS) entry which is preliminary data.</text>
</comment>
<feature type="region of interest" description="Disordered" evidence="2">
    <location>
        <begin position="1"/>
        <end position="55"/>
    </location>
</feature>
<evidence type="ECO:0000313" key="4">
    <source>
        <dbReference type="Proteomes" id="UP001239445"/>
    </source>
</evidence>
<feature type="compositionally biased region" description="Polar residues" evidence="2">
    <location>
        <begin position="664"/>
        <end position="686"/>
    </location>
</feature>
<feature type="region of interest" description="Disordered" evidence="2">
    <location>
        <begin position="347"/>
        <end position="380"/>
    </location>
</feature>
<dbReference type="Proteomes" id="UP001239445">
    <property type="component" value="Unassembled WGS sequence"/>
</dbReference>
<feature type="compositionally biased region" description="Polar residues" evidence="2">
    <location>
        <begin position="142"/>
        <end position="158"/>
    </location>
</feature>
<feature type="region of interest" description="Disordered" evidence="2">
    <location>
        <begin position="416"/>
        <end position="436"/>
    </location>
</feature>
<name>A0AAJ0FEJ5_9PEZI</name>
<dbReference type="EMBL" id="MU839829">
    <property type="protein sequence ID" value="KAK1758220.1"/>
    <property type="molecule type" value="Genomic_DNA"/>
</dbReference>
<feature type="region of interest" description="Disordered" evidence="2">
    <location>
        <begin position="140"/>
        <end position="189"/>
    </location>
</feature>
<feature type="region of interest" description="Disordered" evidence="2">
    <location>
        <begin position="286"/>
        <end position="328"/>
    </location>
</feature>
<proteinExistence type="predicted"/>
<feature type="compositionally biased region" description="Polar residues" evidence="2">
    <location>
        <begin position="774"/>
        <end position="798"/>
    </location>
</feature>
<feature type="compositionally biased region" description="Polar residues" evidence="2">
    <location>
        <begin position="828"/>
        <end position="851"/>
    </location>
</feature>
<feature type="compositionally biased region" description="Polar residues" evidence="2">
    <location>
        <begin position="499"/>
        <end position="510"/>
    </location>
</feature>
<feature type="region of interest" description="Disordered" evidence="2">
    <location>
        <begin position="654"/>
        <end position="875"/>
    </location>
</feature>
<gene>
    <name evidence="3" type="ORF">QBC47DRAFT_134476</name>
</gene>
<evidence type="ECO:0000256" key="2">
    <source>
        <dbReference type="SAM" id="MobiDB-lite"/>
    </source>
</evidence>
<feature type="coiled-coil region" evidence="1">
    <location>
        <begin position="254"/>
        <end position="281"/>
    </location>
</feature>
<sequence length="976" mass="106167">MAAMETANLRHHHGPHQPHAPLPASPTLTNPDMILPDYDRSDSPDPDLNGSARDHSPLMMWKNAHVAATSAEMQHIFGVASSGVQKLDHPYGPTGPITPTTPIIYGNGTMLSDIGEVTEVESTPGKRSPARNRGIMRRVESPTRNSGSDAALRSSPTMGVNAMMKKKSAKNLNVQRERRSSLESNSTVTTQDQAGLFADFDDAVSVGDSVFQGDDEESMASSYVEGTPAPEPPRLGIPTGEPDRSSTYSTTSLSRRAEEILANAKKRLSTMEGNLTRARSSLYITPPSYGSDASTPSPPFQRASTAMHSRESSHSPLSGSPGHSRMTSDIAMRNGLPYRVSMPRSQSALGAAGGYRQPTTSKSADNIGGTPDTEPIRPGYKARDSLLQPLTEDENGQLDNLDGGIHDARADQFLSPTFGSFSDNGSSMKGLQRSASAAQMRDIKGIKDQMKDLKGKISSLREQARVDSLKRRSLQSLRTPSPFTHSQIDQWYAEPVSNRNSAISTSSQLPPRNPWNGEESSVDGEKQIPDINGQQDHYAEEEESIYSEVVNGTQLRPAGVRSPERMNVPLSATGVDGGDAEEDRDDSHVLVEDGDVPDGDVLEDGFHDAVDLGYESESGESLYHDTVQHQISHEDREDAFDYEHFFLHSAMGTMSQQRLRRGSTDSYTSEDSVETTRGPTTMPSNNEDVEEDVDEDGNDAYSPSKSVIRSRRNSTTSVSTVDTFATAEEQRSRKSTESRRDLDAVTEGVFGASTDSSPNSLRNRTDAAGLANRPPTTMNGHSSITSISNLNRDNSDGSIASIPEEGTDETQQYHQSNRRHSGFRRPISFSTNHLMHRPSVSSFDSTGTNRSFPLVNKPKQANSTGVLTPNSSPDQELKSISDALMNETVGACEKEQLENLGGTDGASDKRQQPQPMQALLREDKYLVERLVAGLGKCVLGLTENGRASMESRMYRRRIDAARRILEGLDGEVGDSF</sequence>
<dbReference type="AlphaFoldDB" id="A0AAJ0FEJ5"/>
<feature type="region of interest" description="Disordered" evidence="2">
    <location>
        <begin position="564"/>
        <end position="586"/>
    </location>
</feature>
<keyword evidence="4" id="KW-1185">Reference proteome</keyword>
<feature type="compositionally biased region" description="Basic and acidic residues" evidence="2">
    <location>
        <begin position="728"/>
        <end position="743"/>
    </location>
</feature>
<reference evidence="3" key="1">
    <citation type="submission" date="2023-06" db="EMBL/GenBank/DDBJ databases">
        <title>Genome-scale phylogeny and comparative genomics of the fungal order Sordariales.</title>
        <authorList>
            <consortium name="Lawrence Berkeley National Laboratory"/>
            <person name="Hensen N."/>
            <person name="Bonometti L."/>
            <person name="Westerberg I."/>
            <person name="Brannstrom I.O."/>
            <person name="Guillou S."/>
            <person name="Cros-Aarteil S."/>
            <person name="Calhoun S."/>
            <person name="Haridas S."/>
            <person name="Kuo A."/>
            <person name="Mondo S."/>
            <person name="Pangilinan J."/>
            <person name="Riley R."/>
            <person name="Labutti K."/>
            <person name="Andreopoulos B."/>
            <person name="Lipzen A."/>
            <person name="Chen C."/>
            <person name="Yanf M."/>
            <person name="Daum C."/>
            <person name="Ng V."/>
            <person name="Clum A."/>
            <person name="Steindorff A."/>
            <person name="Ohm R."/>
            <person name="Martin F."/>
            <person name="Silar P."/>
            <person name="Natvig D."/>
            <person name="Lalanne C."/>
            <person name="Gautier V."/>
            <person name="Ament-Velasquez S.L."/>
            <person name="Kruys A."/>
            <person name="Hutchinson M.I."/>
            <person name="Powell A.J."/>
            <person name="Barry K."/>
            <person name="Miller A.N."/>
            <person name="Grigoriev I.V."/>
            <person name="Debuchy R."/>
            <person name="Gladieux P."/>
            <person name="Thoren M.H."/>
            <person name="Johannesson H."/>
        </authorList>
    </citation>
    <scope>NUCLEOTIDE SEQUENCE</scope>
    <source>
        <strain evidence="3">PSN4</strain>
    </source>
</reference>
<evidence type="ECO:0000256" key="1">
    <source>
        <dbReference type="SAM" id="Coils"/>
    </source>
</evidence>
<accession>A0AAJ0FEJ5</accession>
<feature type="compositionally biased region" description="Low complexity" evidence="2">
    <location>
        <begin position="314"/>
        <end position="325"/>
    </location>
</feature>
<feature type="compositionally biased region" description="Polar residues" evidence="2">
    <location>
        <begin position="859"/>
        <end position="874"/>
    </location>
</feature>
<feature type="region of interest" description="Disordered" evidence="2">
    <location>
        <begin position="499"/>
        <end position="530"/>
    </location>
</feature>
<feature type="region of interest" description="Disordered" evidence="2">
    <location>
        <begin position="215"/>
        <end position="252"/>
    </location>
</feature>